<evidence type="ECO:0000313" key="3">
    <source>
        <dbReference type="Proteomes" id="UP000033947"/>
    </source>
</evidence>
<keyword evidence="1" id="KW-1133">Transmembrane helix</keyword>
<gene>
    <name evidence="2" type="ORF">UU55_C0005G0091</name>
</gene>
<reference evidence="2 3" key="1">
    <citation type="journal article" date="2015" name="Nature">
        <title>rRNA introns, odd ribosomes, and small enigmatic genomes across a large radiation of phyla.</title>
        <authorList>
            <person name="Brown C.T."/>
            <person name="Hug L.A."/>
            <person name="Thomas B.C."/>
            <person name="Sharon I."/>
            <person name="Castelle C.J."/>
            <person name="Singh A."/>
            <person name="Wilkins M.J."/>
            <person name="Williams K.H."/>
            <person name="Banfield J.F."/>
        </authorList>
    </citation>
    <scope>NUCLEOTIDE SEQUENCE [LARGE SCALE GENOMIC DNA]</scope>
</reference>
<proteinExistence type="predicted"/>
<evidence type="ECO:0000256" key="1">
    <source>
        <dbReference type="SAM" id="Phobius"/>
    </source>
</evidence>
<accession>A0A0G0YS45</accession>
<feature type="transmembrane region" description="Helical" evidence="1">
    <location>
        <begin position="170"/>
        <end position="197"/>
    </location>
</feature>
<keyword evidence="1" id="KW-0472">Membrane</keyword>
<organism evidence="2 3">
    <name type="scientific">candidate division WWE3 bacterium GW2011_GWC2_41_23</name>
    <dbReference type="NCBI Taxonomy" id="1619123"/>
    <lineage>
        <taxon>Bacteria</taxon>
        <taxon>Katanobacteria</taxon>
    </lineage>
</organism>
<feature type="transmembrane region" description="Helical" evidence="1">
    <location>
        <begin position="12"/>
        <end position="30"/>
    </location>
</feature>
<comment type="caution">
    <text evidence="2">The sequence shown here is derived from an EMBL/GenBank/DDBJ whole genome shotgun (WGS) entry which is preliminary data.</text>
</comment>
<dbReference type="Proteomes" id="UP000033947">
    <property type="component" value="Unassembled WGS sequence"/>
</dbReference>
<feature type="transmembrane region" description="Helical" evidence="1">
    <location>
        <begin position="242"/>
        <end position="265"/>
    </location>
</feature>
<dbReference type="AlphaFoldDB" id="A0A0G0YS45"/>
<evidence type="ECO:0000313" key="2">
    <source>
        <dbReference type="EMBL" id="KKS03183.1"/>
    </source>
</evidence>
<keyword evidence="1" id="KW-0812">Transmembrane</keyword>
<name>A0A0G0YS45_UNCKA</name>
<feature type="transmembrane region" description="Helical" evidence="1">
    <location>
        <begin position="108"/>
        <end position="129"/>
    </location>
</feature>
<dbReference type="PATRIC" id="fig|1619123.3.peg.479"/>
<sequence length="270" mass="30793">MRSKIALKSLVIGLFLAYSLWWLYILLAAGPEDSIRDYFSDSYGIVAGLGGFLGLIFAHKWDGWKSYVGKSLILFSLGLFFQFCGQLSYSIEYYIYGIENSYPSVGEVFFFSSIFFYIFGVWFVAKSAGTTISIKGVKKKLIAYVFPLLMIAFSYFMFINGTDFESYGLIANILTLAYPIGQAIYVSMAILTSYLAFNLVGGAMRRRVFFILFACIFQYAADSTFLYKTIQETWMPADISEYMFVVSYFLMSMAFIDFLAAYEFLQGRKK</sequence>
<feature type="transmembrane region" description="Helical" evidence="1">
    <location>
        <begin position="71"/>
        <end position="96"/>
    </location>
</feature>
<feature type="transmembrane region" description="Helical" evidence="1">
    <location>
        <begin position="141"/>
        <end position="158"/>
    </location>
</feature>
<feature type="transmembrane region" description="Helical" evidence="1">
    <location>
        <begin position="209"/>
        <end position="230"/>
    </location>
</feature>
<protein>
    <submittedName>
        <fullName evidence="2">Uncharacterized protein</fullName>
    </submittedName>
</protein>
<feature type="transmembrane region" description="Helical" evidence="1">
    <location>
        <begin position="42"/>
        <end position="59"/>
    </location>
</feature>
<dbReference type="EMBL" id="LCBB01000005">
    <property type="protein sequence ID" value="KKS03183.1"/>
    <property type="molecule type" value="Genomic_DNA"/>
</dbReference>